<gene>
    <name evidence="1" type="ORF">Pla100_63230</name>
</gene>
<evidence type="ECO:0000313" key="2">
    <source>
        <dbReference type="Proteomes" id="UP000316213"/>
    </source>
</evidence>
<comment type="caution">
    <text evidence="1">The sequence shown here is derived from an EMBL/GenBank/DDBJ whole genome shotgun (WGS) entry which is preliminary data.</text>
</comment>
<reference evidence="1 2" key="1">
    <citation type="submission" date="2019-02" db="EMBL/GenBank/DDBJ databases">
        <title>Deep-cultivation of Planctomycetes and their phenomic and genomic characterization uncovers novel biology.</title>
        <authorList>
            <person name="Wiegand S."/>
            <person name="Jogler M."/>
            <person name="Boedeker C."/>
            <person name="Pinto D."/>
            <person name="Vollmers J."/>
            <person name="Rivas-Marin E."/>
            <person name="Kohn T."/>
            <person name="Peeters S.H."/>
            <person name="Heuer A."/>
            <person name="Rast P."/>
            <person name="Oberbeckmann S."/>
            <person name="Bunk B."/>
            <person name="Jeske O."/>
            <person name="Meyerdierks A."/>
            <person name="Storesund J.E."/>
            <person name="Kallscheuer N."/>
            <person name="Luecker S."/>
            <person name="Lage O.M."/>
            <person name="Pohl T."/>
            <person name="Merkel B.J."/>
            <person name="Hornburger P."/>
            <person name="Mueller R.-W."/>
            <person name="Bruemmer F."/>
            <person name="Labrenz M."/>
            <person name="Spormann A.M."/>
            <person name="Op Den Camp H."/>
            <person name="Overmann J."/>
            <person name="Amann R."/>
            <person name="Jetten M.S.M."/>
            <person name="Mascher T."/>
            <person name="Medema M.H."/>
            <person name="Devos D.P."/>
            <person name="Kaster A.-K."/>
            <person name="Ovreas L."/>
            <person name="Rohde M."/>
            <person name="Galperin M.Y."/>
            <person name="Jogler C."/>
        </authorList>
    </citation>
    <scope>NUCLEOTIDE SEQUENCE [LARGE SCALE GENOMIC DNA]</scope>
    <source>
        <strain evidence="1 2">Pla100</strain>
    </source>
</reference>
<dbReference type="EMBL" id="SJPM01000061">
    <property type="protein sequence ID" value="TWT77178.1"/>
    <property type="molecule type" value="Genomic_DNA"/>
</dbReference>
<organism evidence="1 2">
    <name type="scientific">Neorhodopirellula pilleata</name>
    <dbReference type="NCBI Taxonomy" id="2714738"/>
    <lineage>
        <taxon>Bacteria</taxon>
        <taxon>Pseudomonadati</taxon>
        <taxon>Planctomycetota</taxon>
        <taxon>Planctomycetia</taxon>
        <taxon>Pirellulales</taxon>
        <taxon>Pirellulaceae</taxon>
        <taxon>Neorhodopirellula</taxon>
    </lineage>
</organism>
<protein>
    <submittedName>
        <fullName evidence="1">Uncharacterized protein</fullName>
    </submittedName>
</protein>
<sequence length="190" mass="21364">MYEYIPVQACIIMLFVGAATPGPDSNPGLNQRSLNTGSSTCDTLACGQTRSNCRRWDTTNYPIHGSGQDDFLQLPTFHRPLRDRWCSHTFHGTRLVLNAITASDKQTAAAFSVRGSHLMFDNVRPNQTYCDCCTTSIALQYAESLDRFRRRVCRAGQIAKCVCRNPLGCYTPYLVRAWCKIASKPVRTMR</sequence>
<proteinExistence type="predicted"/>
<accession>A0A5C5YQU3</accession>
<evidence type="ECO:0000313" key="1">
    <source>
        <dbReference type="EMBL" id="TWT77178.1"/>
    </source>
</evidence>
<dbReference type="AlphaFoldDB" id="A0A5C5YQU3"/>
<keyword evidence="2" id="KW-1185">Reference proteome</keyword>
<dbReference type="Proteomes" id="UP000316213">
    <property type="component" value="Unassembled WGS sequence"/>
</dbReference>
<name>A0A5C5YQU3_9BACT</name>